<protein>
    <submittedName>
        <fullName evidence="1">Uncharacterized protein</fullName>
    </submittedName>
</protein>
<name>A0A061RUU4_9CHLO</name>
<proteinExistence type="predicted"/>
<dbReference type="EMBL" id="GBEZ01011441">
    <property type="protein sequence ID" value="JAC74346.1"/>
    <property type="molecule type" value="Transcribed_RNA"/>
</dbReference>
<dbReference type="AlphaFoldDB" id="A0A061RUU4"/>
<feature type="non-terminal residue" evidence="1">
    <location>
        <position position="1"/>
    </location>
</feature>
<sequence>PGRWTAWTFVQVTPPSRAMCSSCAAVPFGPQTAPGSSCTAGAPSEFLLPGALGKGRTAVAPRVEASPGEG</sequence>
<evidence type="ECO:0000313" key="1">
    <source>
        <dbReference type="EMBL" id="JAC74346.1"/>
    </source>
</evidence>
<gene>
    <name evidence="1" type="ORF">TSPGSL018_26218</name>
</gene>
<organism evidence="1">
    <name type="scientific">Tetraselmis sp. GSL018</name>
    <dbReference type="NCBI Taxonomy" id="582737"/>
    <lineage>
        <taxon>Eukaryota</taxon>
        <taxon>Viridiplantae</taxon>
        <taxon>Chlorophyta</taxon>
        <taxon>core chlorophytes</taxon>
        <taxon>Chlorodendrophyceae</taxon>
        <taxon>Chlorodendrales</taxon>
        <taxon>Chlorodendraceae</taxon>
        <taxon>Tetraselmis</taxon>
    </lineage>
</organism>
<accession>A0A061RUU4</accession>
<reference evidence="1" key="1">
    <citation type="submission" date="2014-05" db="EMBL/GenBank/DDBJ databases">
        <title>The transcriptome of the halophilic microalga Tetraselmis sp. GSL018 isolated from the Great Salt Lake, Utah.</title>
        <authorList>
            <person name="Jinkerson R.E."/>
            <person name="D'Adamo S."/>
            <person name="Posewitz M.C."/>
        </authorList>
    </citation>
    <scope>NUCLEOTIDE SEQUENCE</scope>
    <source>
        <strain evidence="1">GSL018</strain>
    </source>
</reference>